<accession>A0ABP0ENX3</accession>
<feature type="domain" description="N-acetyltransferase" evidence="1">
    <location>
        <begin position="2"/>
        <end position="160"/>
    </location>
</feature>
<dbReference type="InterPro" id="IPR052777">
    <property type="entry name" value="Acetyltransferase_Enz"/>
</dbReference>
<dbReference type="Pfam" id="PF00583">
    <property type="entry name" value="Acetyltransf_1"/>
    <property type="match status" value="1"/>
</dbReference>
<proteinExistence type="predicted"/>
<dbReference type="Proteomes" id="UP001314241">
    <property type="component" value="Unassembled WGS sequence"/>
</dbReference>
<dbReference type="PANTHER" id="PTHR43305">
    <property type="entry name" value="FAMILY N-ACETYLTRANSFERASE, PUTATIVE (AFU_ORTHOLOGUE AFUA_2G01380)-RELATED"/>
    <property type="match status" value="1"/>
</dbReference>
<dbReference type="RefSeq" id="WP_349641498.1">
    <property type="nucleotide sequence ID" value="NZ_CAWVOH010000001.1"/>
</dbReference>
<dbReference type="InterPro" id="IPR016181">
    <property type="entry name" value="Acyl_CoA_acyltransferase"/>
</dbReference>
<dbReference type="SUPFAM" id="SSF55729">
    <property type="entry name" value="Acyl-CoA N-acyltransferases (Nat)"/>
    <property type="match status" value="1"/>
</dbReference>
<dbReference type="EMBL" id="CAWVOH010000001">
    <property type="protein sequence ID" value="CAK8053953.1"/>
    <property type="molecule type" value="Genomic_DNA"/>
</dbReference>
<dbReference type="InterPro" id="IPR000182">
    <property type="entry name" value="GNAT_dom"/>
</dbReference>
<dbReference type="PROSITE" id="PS51186">
    <property type="entry name" value="GNAT"/>
    <property type="match status" value="1"/>
</dbReference>
<dbReference type="CDD" id="cd04301">
    <property type="entry name" value="NAT_SF"/>
    <property type="match status" value="1"/>
</dbReference>
<reference evidence="2 3" key="1">
    <citation type="submission" date="2024-01" db="EMBL/GenBank/DDBJ databases">
        <authorList>
            <person name="Botero Cardona J."/>
        </authorList>
    </citation>
    <scope>NUCLEOTIDE SEQUENCE [LARGE SCALE GENOMIC DNA]</scope>
    <source>
        <strain evidence="2 3">LMG 33000</strain>
    </source>
</reference>
<evidence type="ECO:0000313" key="2">
    <source>
        <dbReference type="EMBL" id="CAK8053953.1"/>
    </source>
</evidence>
<dbReference type="PANTHER" id="PTHR43305:SF1">
    <property type="entry name" value="FAMILY N-ACETYLTRANSFERASE, PUTATIVE (AFU_ORTHOLOGUE AFUA_2G01380)-RELATED"/>
    <property type="match status" value="1"/>
</dbReference>
<protein>
    <submittedName>
        <fullName evidence="2">L-amino acid N-acyltransferase MnaT (MnaT)</fullName>
    </submittedName>
</protein>
<comment type="caution">
    <text evidence="2">The sequence shown here is derived from an EMBL/GenBank/DDBJ whole genome shotgun (WGS) entry which is preliminary data.</text>
</comment>
<name>A0ABP0ENX3_9LACO</name>
<organism evidence="2 3">
    <name type="scientific">Eupransor demetentiae</name>
    <dbReference type="NCBI Taxonomy" id="3109584"/>
    <lineage>
        <taxon>Bacteria</taxon>
        <taxon>Bacillati</taxon>
        <taxon>Bacillota</taxon>
        <taxon>Bacilli</taxon>
        <taxon>Lactobacillales</taxon>
        <taxon>Lactobacillaceae</taxon>
        <taxon>Eupransor</taxon>
    </lineage>
</organism>
<gene>
    <name evidence="2" type="ORF">R54876_GBNLAHCA_00512</name>
</gene>
<evidence type="ECO:0000313" key="3">
    <source>
        <dbReference type="Proteomes" id="UP001314241"/>
    </source>
</evidence>
<keyword evidence="3" id="KW-1185">Reference proteome</keyword>
<sequence length="160" mass="18189">MVAIRTIQASDNAKMKTIIQSSLMANDLAIKGTAYFDPQLDYLSKYYDAEKYRHYFVAVDDSGELLGGAGVGEYDLDKKIAEFQKLYLSPNARGKGLSYQLLDKTVEFAQKEGYEQLYLETHHNLAPAIHIYEKYGFKALERPIKAGEHSAMDKFYILDL</sequence>
<dbReference type="Gene3D" id="3.40.630.30">
    <property type="match status" value="1"/>
</dbReference>
<evidence type="ECO:0000259" key="1">
    <source>
        <dbReference type="PROSITE" id="PS51186"/>
    </source>
</evidence>